<dbReference type="Proteomes" id="UP000379480">
    <property type="component" value="Unassembled WGS sequence"/>
</dbReference>
<reference evidence="2 3" key="1">
    <citation type="submission" date="2019-09" db="EMBL/GenBank/DDBJ databases">
        <authorList>
            <person name="Chandra G."/>
            <person name="Truman W A."/>
        </authorList>
    </citation>
    <scope>NUCLEOTIDE SEQUENCE [LARGE SCALE GENOMIC DNA]</scope>
    <source>
        <strain evidence="2">PS723</strain>
    </source>
</reference>
<dbReference type="InterPro" id="IPR013783">
    <property type="entry name" value="Ig-like_fold"/>
</dbReference>
<evidence type="ECO:0000313" key="2">
    <source>
        <dbReference type="EMBL" id="VVO15423.1"/>
    </source>
</evidence>
<accession>A0A5E7DDP6</accession>
<dbReference type="RefSeq" id="WP_150805121.1">
    <property type="nucleotide sequence ID" value="NZ_CABVHY010000019.1"/>
</dbReference>
<organism evidence="2 3">
    <name type="scientific">Pseudomonas fluorescens</name>
    <dbReference type="NCBI Taxonomy" id="294"/>
    <lineage>
        <taxon>Bacteria</taxon>
        <taxon>Pseudomonadati</taxon>
        <taxon>Pseudomonadota</taxon>
        <taxon>Gammaproteobacteria</taxon>
        <taxon>Pseudomonadales</taxon>
        <taxon>Pseudomonadaceae</taxon>
        <taxon>Pseudomonas</taxon>
    </lineage>
</organism>
<feature type="region of interest" description="Disordered" evidence="1">
    <location>
        <begin position="1187"/>
        <end position="1216"/>
    </location>
</feature>
<evidence type="ECO:0008006" key="4">
    <source>
        <dbReference type="Google" id="ProtNLM"/>
    </source>
</evidence>
<evidence type="ECO:0000313" key="3">
    <source>
        <dbReference type="Proteomes" id="UP000379480"/>
    </source>
</evidence>
<gene>
    <name evidence="2" type="ORF">PS723_03764</name>
</gene>
<proteinExistence type="predicted"/>
<sequence length="1800" mass="192525">MADDEVITNVDEDPPQLLWIAPLIFSPGAGTTVSPGFLVDAIVTVPTASKWRAQFFYGPTLIREYRGTPVAGMAIAFNVPRDLIRPGADFYFRLDYAKRVAFWDTWSDWAYSGDLKMAGGVKPVPPVVSAPQDGSKHPIGNVEIRGTCSLGATAVDVLNWDNSKLADATVNGTIWTYNRVWDAGTKHVKARQTVRGVASDPSAQCEFFIVEMTQPPVPEINEPQQGSIHPVGNVRIRGTCLKGAIVDVLNWDDSVLAVATVNGTIWTLDYIWQTGFKHVKARQTLNHWRSDPSPEREFIVGIPGKPPAPEITEPAPGSKHPVGNVKIKGTCLARSTVEVLSWDGTKLADAVVGGTTWELDYTWDTGVKHVKARQTEYGKVSDPSREVEFTVGTPANPPAPKITEPQPGSTHPTGRLTIEGTCLARATVEVLYPNDSKLGDAVIHGTNWFFDSTWDAGVKGIKARQTEYGRVSEPSITCSFKVKPSKPTILKPDTAETGLRPEFSGGCMAGAAVELRYVGGASLGAVTVTGTTWRFTPTADLSLGGKSVEVVQTVNGVPSLPSVARPFTVVLPSPTISSPTDNQVIDIGSVFTGSNGYFGPGAKVSLQKSGVGTEWATATANADGGWTSTALTLGPGAYQVAARNVVSGQNSAYSLHQGFKIRPSKPTILKPDTAETGLRPEFSGGCMTGAAVELRYVGGASLGAVTVTGTTWRFTPTADLSLGGKSVEVVQTVNGVPSLPSVARPFTVVLPSPTISSPTDNEVIDIGSVFTGSNGYFGPGAKVSLQKSGAGTEWATATANANGGWTSTALTLGPGAYQVAARNVVSGQNSAYSLHQGFKIRPPKLVITQPGSPIESGQTISGTGFYAGATLILRRDGTVVPGTFTNSGANWTFTATGMWPGDWTITTEQTYNGVTSDRSDPRTFKVRPYKLVITAPAPGSTTAQNQTISGNRSMHYDTTLKMLDGAGKEVPGSFSTPEIYSWVFTPTPILVPGERTFKVVQTAGGEASLPSEPLTFKVKPPKLVIILPTSPTEPKQPLTITGVASGAVTLKMFTGAGAEVLGSFTGSGATRTFTPTQNWVPGDNTVKVVQTVNSVPSDASDLLTFKAKPSVPNITYPEYEGKTSGQLPRLEGGGYSGSRLEVRYLDDTPVAEDVPVDDGSWSHPANHPWDLGRHTLKVRQTFNGQASDWSKPHAFDVNPDRPSFTEPEKGTETSSLPIISGKSLPYADVTVRLKGGRVLFTKTADADGEWSDKVAQPLDSGSQLIEAQQAFNGHVSDWSEVHTFDVKKEAVHQPPGIIAPREGGSMGANSILFRGTGLNDLQVKLKVTKGVVDTGADEVSVKNRQWSSHKRIKLEAGSYTWQVQHHSDSGESDWTRPRIIDITAAAFEFAEAGPVIGRPVVDSGESVLLRVQAVSTETGDGIEGLHVDWSVDGQAVMATTVTGPGGWTSFRYIPETAGEHLVIAGLTEENEGVVVEEPFEVTALQRNAWAREFELWLDGDLVDLAKMELLLLEGPPHLLKLIPKKGSPLIGLTHVSLEDLHGVAELGLEVDPPLGTNIPLKENELTTVWTIKASTKGGFFGLKLSSPKLPDWQLPGRVLAKNLAEEVDVRFDTFPMVFGGGTAYPCHGTTHTVTVRPKPHSLLLGMDVKLEWSGEAAADLGVVVTPEPEDIQQLVPGGVTWTLNCVNSIKNGSFSLRLNVPEWGFRSLELPMSLGHNKVKITERFGPEKMGGSASYWRKGVRVASTFTGQVAHNVPVTVKVSGRDPFVSSTGWDGWIFVNYYDGQTASFKIHNLYDGSYL</sequence>
<dbReference type="OrthoDB" id="7032088at2"/>
<dbReference type="EMBL" id="CABVHY010000019">
    <property type="protein sequence ID" value="VVO15423.1"/>
    <property type="molecule type" value="Genomic_DNA"/>
</dbReference>
<dbReference type="Gene3D" id="2.60.40.10">
    <property type="entry name" value="Immunoglobulins"/>
    <property type="match status" value="1"/>
</dbReference>
<protein>
    <recommendedName>
        <fullName evidence="4">Bacterial Ig-like domain-containing protein</fullName>
    </recommendedName>
</protein>
<name>A0A5E7DDP6_PSEFL</name>
<feature type="region of interest" description="Disordered" evidence="1">
    <location>
        <begin position="391"/>
        <end position="415"/>
    </location>
</feature>
<evidence type="ECO:0000256" key="1">
    <source>
        <dbReference type="SAM" id="MobiDB-lite"/>
    </source>
</evidence>